<evidence type="ECO:0000256" key="1">
    <source>
        <dbReference type="ARBA" id="ARBA00022737"/>
    </source>
</evidence>
<gene>
    <name evidence="3" type="ORF">OSB04_013218</name>
</gene>
<dbReference type="PANTHER" id="PTHR47926">
    <property type="entry name" value="PENTATRICOPEPTIDE REPEAT-CONTAINING PROTEIN"/>
    <property type="match status" value="1"/>
</dbReference>
<proteinExistence type="predicted"/>
<evidence type="ECO:0000313" key="3">
    <source>
        <dbReference type="EMBL" id="KAJ9558604.1"/>
    </source>
</evidence>
<dbReference type="AlphaFoldDB" id="A0AA38WQH4"/>
<sequence length="443" mass="51914">MVGRGPKMYKRENPNRSFICVLTVEFLIQCDRWICILFNLTSIFFNVGFGLDLYICNALIDMYARLCALDKARQVFDEMPKRDVISWNSLVIVPMSKWEEALQVFYQSRKTYAFCGGDKFFEQYEKLLEVLATLIAKEGYVANLRSVLHMMLKKMRTEKFFVDIACHCIWIIEYKTWSTVAGNEEFTETPIGFISSRMDHVVVVIVGEDKLPASMDWIEGLKLIVDLEGFSRKVQKTVLNLLLRCYLEQSVLAIIDWKIPLMLYLQRNFCNELVVEVEKFSSFRFEDVLINNVILTGYIENRDTKSLWKLFIAMSKLDVASWILATKDIIAWTVLIQGHLRNNLIKEARKVFDEMPHPDTVAWNSRINGYIKMPKRKVVSWNTILQGYAQDHDMLKAWMLFDKIHNKDSNHLEYNDLWVIFVFKRPNASKWMNTPLDLSIHVT</sequence>
<dbReference type="NCBIfam" id="TIGR00756">
    <property type="entry name" value="PPR"/>
    <property type="match status" value="3"/>
</dbReference>
<dbReference type="Pfam" id="PF01535">
    <property type="entry name" value="PPR"/>
    <property type="match status" value="3"/>
</dbReference>
<comment type="caution">
    <text evidence="3">The sequence shown here is derived from an EMBL/GenBank/DDBJ whole genome shotgun (WGS) entry which is preliminary data.</text>
</comment>
<protein>
    <recommendedName>
        <fullName evidence="5">Pentatricopeptide repeat-containing protein</fullName>
    </recommendedName>
</protein>
<dbReference type="Gene3D" id="1.25.40.10">
    <property type="entry name" value="Tetratricopeptide repeat domain"/>
    <property type="match status" value="2"/>
</dbReference>
<feature type="repeat" description="PPR" evidence="2">
    <location>
        <begin position="52"/>
        <end position="86"/>
    </location>
</feature>
<dbReference type="EMBL" id="JARYMX010000003">
    <property type="protein sequence ID" value="KAJ9558604.1"/>
    <property type="molecule type" value="Genomic_DNA"/>
</dbReference>
<dbReference type="InterPro" id="IPR011990">
    <property type="entry name" value="TPR-like_helical_dom_sf"/>
</dbReference>
<keyword evidence="4" id="KW-1185">Reference proteome</keyword>
<reference evidence="3" key="1">
    <citation type="submission" date="2023-03" db="EMBL/GenBank/DDBJ databases">
        <title>Chromosome-scale reference genome and RAD-based genetic map of yellow starthistle (Centaurea solstitialis) reveal putative structural variation and QTLs associated with invader traits.</title>
        <authorList>
            <person name="Reatini B."/>
            <person name="Cang F.A."/>
            <person name="Jiang Q."/>
            <person name="Mckibben M.T.W."/>
            <person name="Barker M.S."/>
            <person name="Rieseberg L.H."/>
            <person name="Dlugosch K.M."/>
        </authorList>
    </citation>
    <scope>NUCLEOTIDE SEQUENCE</scope>
    <source>
        <strain evidence="3">CAN-66</strain>
        <tissue evidence="3">Leaf</tissue>
    </source>
</reference>
<organism evidence="3 4">
    <name type="scientific">Centaurea solstitialis</name>
    <name type="common">yellow star-thistle</name>
    <dbReference type="NCBI Taxonomy" id="347529"/>
    <lineage>
        <taxon>Eukaryota</taxon>
        <taxon>Viridiplantae</taxon>
        <taxon>Streptophyta</taxon>
        <taxon>Embryophyta</taxon>
        <taxon>Tracheophyta</taxon>
        <taxon>Spermatophyta</taxon>
        <taxon>Magnoliopsida</taxon>
        <taxon>eudicotyledons</taxon>
        <taxon>Gunneridae</taxon>
        <taxon>Pentapetalae</taxon>
        <taxon>asterids</taxon>
        <taxon>campanulids</taxon>
        <taxon>Asterales</taxon>
        <taxon>Asteraceae</taxon>
        <taxon>Carduoideae</taxon>
        <taxon>Cardueae</taxon>
        <taxon>Centaureinae</taxon>
        <taxon>Centaurea</taxon>
    </lineage>
</organism>
<dbReference type="GO" id="GO:0009451">
    <property type="term" value="P:RNA modification"/>
    <property type="evidence" value="ECO:0007669"/>
    <property type="project" value="InterPro"/>
</dbReference>
<evidence type="ECO:0000313" key="4">
    <source>
        <dbReference type="Proteomes" id="UP001172457"/>
    </source>
</evidence>
<evidence type="ECO:0000256" key="2">
    <source>
        <dbReference type="PROSITE-ProRule" id="PRU00708"/>
    </source>
</evidence>
<dbReference type="Proteomes" id="UP001172457">
    <property type="component" value="Chromosome 3"/>
</dbReference>
<keyword evidence="1" id="KW-0677">Repeat</keyword>
<evidence type="ECO:0008006" key="5">
    <source>
        <dbReference type="Google" id="ProtNLM"/>
    </source>
</evidence>
<name>A0AA38WQH4_9ASTR</name>
<feature type="repeat" description="PPR" evidence="2">
    <location>
        <begin position="328"/>
        <end position="362"/>
    </location>
</feature>
<dbReference type="InterPro" id="IPR046960">
    <property type="entry name" value="PPR_At4g14850-like_plant"/>
</dbReference>
<dbReference type="GO" id="GO:0003723">
    <property type="term" value="F:RNA binding"/>
    <property type="evidence" value="ECO:0007669"/>
    <property type="project" value="InterPro"/>
</dbReference>
<dbReference type="InterPro" id="IPR002885">
    <property type="entry name" value="PPR_rpt"/>
</dbReference>
<accession>A0AA38WQH4</accession>
<dbReference type="PROSITE" id="PS51375">
    <property type="entry name" value="PPR"/>
    <property type="match status" value="2"/>
</dbReference>